<comment type="caution">
    <text evidence="2">The sequence shown here is derived from an EMBL/GenBank/DDBJ whole genome shotgun (WGS) entry which is preliminary data.</text>
</comment>
<dbReference type="SUPFAM" id="SSF53474">
    <property type="entry name" value="alpha/beta-Hydrolases"/>
    <property type="match status" value="1"/>
</dbReference>
<gene>
    <name evidence="2" type="ORF">IAD02_03080</name>
</gene>
<dbReference type="InterPro" id="IPR029058">
    <property type="entry name" value="AB_hydrolase_fold"/>
</dbReference>
<dbReference type="Proteomes" id="UP000886742">
    <property type="component" value="Unassembled WGS sequence"/>
</dbReference>
<dbReference type="InterPro" id="IPR051044">
    <property type="entry name" value="MAG_DAG_Lipase"/>
</dbReference>
<evidence type="ECO:0000259" key="1">
    <source>
        <dbReference type="Pfam" id="PF12146"/>
    </source>
</evidence>
<feature type="domain" description="Serine aminopeptidase S33" evidence="1">
    <location>
        <begin position="24"/>
        <end position="278"/>
    </location>
</feature>
<dbReference type="Gene3D" id="3.40.50.1820">
    <property type="entry name" value="alpha/beta hydrolase"/>
    <property type="match status" value="1"/>
</dbReference>
<dbReference type="Pfam" id="PF12146">
    <property type="entry name" value="Hydrolase_4"/>
    <property type="match status" value="1"/>
</dbReference>
<dbReference type="InterPro" id="IPR022742">
    <property type="entry name" value="Hydrolase_4"/>
</dbReference>
<accession>A0A9D1FH13</accession>
<reference evidence="2" key="1">
    <citation type="submission" date="2020-10" db="EMBL/GenBank/DDBJ databases">
        <authorList>
            <person name="Gilroy R."/>
        </authorList>
    </citation>
    <scope>NUCLEOTIDE SEQUENCE</scope>
    <source>
        <strain evidence="2">ChiGjej3B3-5194</strain>
    </source>
</reference>
<dbReference type="GO" id="GO:0016787">
    <property type="term" value="F:hydrolase activity"/>
    <property type="evidence" value="ECO:0007669"/>
    <property type="project" value="UniProtKB-KW"/>
</dbReference>
<sequence>MQEIKFTARDGKKLICTLWDDVAKPVGVVQIIHGMDEHVGRYDRFAKFLNHNGYIVFGDDHRAHGRTAADISKIGQPDGDADLFASTVSDELAILKYLKKKYKLPVLIFGHSYGSFITQRVIEEPDLAAAGVCLSGSAKYPLAFLAPAAATAFVGMKLFGPNAPARFIEYFSPIRGKSGGASKLTRDKTQSDLHDADPMRAKYFSYGFYYSLFKNLIKLSGYVNPDLPILIISGGRDLVSMNSRLATSLYRMYKSENVRNLTIIIYPGARHELLMETNYDQVQRDILKFFNSVTRKYRKK</sequence>
<organism evidence="2 3">
    <name type="scientific">Candidatus Enterousia intestinigallinarum</name>
    <dbReference type="NCBI Taxonomy" id="2840790"/>
    <lineage>
        <taxon>Bacteria</taxon>
        <taxon>Pseudomonadati</taxon>
        <taxon>Pseudomonadota</taxon>
        <taxon>Alphaproteobacteria</taxon>
        <taxon>Candidatus Enterousia</taxon>
    </lineage>
</organism>
<protein>
    <submittedName>
        <fullName evidence="2">Alpha/beta hydrolase</fullName>
    </submittedName>
</protein>
<evidence type="ECO:0000313" key="3">
    <source>
        <dbReference type="Proteomes" id="UP000886742"/>
    </source>
</evidence>
<dbReference type="EMBL" id="DVJI01000012">
    <property type="protein sequence ID" value="HIS70948.1"/>
    <property type="molecule type" value="Genomic_DNA"/>
</dbReference>
<name>A0A9D1FH13_9PROT</name>
<dbReference type="AlphaFoldDB" id="A0A9D1FH13"/>
<proteinExistence type="predicted"/>
<keyword evidence="2" id="KW-0378">Hydrolase</keyword>
<evidence type="ECO:0000313" key="2">
    <source>
        <dbReference type="EMBL" id="HIS70948.1"/>
    </source>
</evidence>
<reference evidence="2" key="2">
    <citation type="journal article" date="2021" name="PeerJ">
        <title>Extensive microbial diversity within the chicken gut microbiome revealed by metagenomics and culture.</title>
        <authorList>
            <person name="Gilroy R."/>
            <person name="Ravi A."/>
            <person name="Getino M."/>
            <person name="Pursley I."/>
            <person name="Horton D.L."/>
            <person name="Alikhan N.F."/>
            <person name="Baker D."/>
            <person name="Gharbi K."/>
            <person name="Hall N."/>
            <person name="Watson M."/>
            <person name="Adriaenssens E.M."/>
            <person name="Foster-Nyarko E."/>
            <person name="Jarju S."/>
            <person name="Secka A."/>
            <person name="Antonio M."/>
            <person name="Oren A."/>
            <person name="Chaudhuri R.R."/>
            <person name="La Ragione R."/>
            <person name="Hildebrand F."/>
            <person name="Pallen M.J."/>
        </authorList>
    </citation>
    <scope>NUCLEOTIDE SEQUENCE</scope>
    <source>
        <strain evidence="2">ChiGjej3B3-5194</strain>
    </source>
</reference>
<dbReference type="PANTHER" id="PTHR11614">
    <property type="entry name" value="PHOSPHOLIPASE-RELATED"/>
    <property type="match status" value="1"/>
</dbReference>